<dbReference type="Proteomes" id="UP000092498">
    <property type="component" value="Chromosome"/>
</dbReference>
<evidence type="ECO:0000313" key="2">
    <source>
        <dbReference type="Proteomes" id="UP000092498"/>
    </source>
</evidence>
<keyword evidence="2" id="KW-1185">Reference proteome</keyword>
<protein>
    <submittedName>
        <fullName evidence="1">Uncharacterized protein</fullName>
    </submittedName>
</protein>
<dbReference type="InParanoid" id="A0A1B1AEG1"/>
<evidence type="ECO:0000313" key="1">
    <source>
        <dbReference type="EMBL" id="ANP44949.1"/>
    </source>
</evidence>
<dbReference type="RefSeq" id="WP_066767636.1">
    <property type="nucleotide sequence ID" value="NZ_CP013244.1"/>
</dbReference>
<reference evidence="1 2" key="1">
    <citation type="submission" date="2015-11" db="EMBL/GenBank/DDBJ databases">
        <title>Whole-Genome Sequence of Candidatus Oderbacter manganicum from the National Park Lower Oder Valley, Germany.</title>
        <authorList>
            <person name="Braun B."/>
            <person name="Liere K."/>
            <person name="Szewzyk U."/>
        </authorList>
    </citation>
    <scope>NUCLEOTIDE SEQUENCE [LARGE SCALE GENOMIC DNA]</scope>
    <source>
        <strain evidence="1 2">OTSz_A_272</strain>
    </source>
</reference>
<dbReference type="OrthoDB" id="8479592at2"/>
<dbReference type="EMBL" id="CP013244">
    <property type="protein sequence ID" value="ANP44949.1"/>
    <property type="molecule type" value="Genomic_DNA"/>
</dbReference>
<organism evidence="1 2">
    <name type="scientific">Candidatus Viadribacter manganicus</name>
    <dbReference type="NCBI Taxonomy" id="1759059"/>
    <lineage>
        <taxon>Bacteria</taxon>
        <taxon>Pseudomonadati</taxon>
        <taxon>Pseudomonadota</taxon>
        <taxon>Alphaproteobacteria</taxon>
        <taxon>Hyphomonadales</taxon>
        <taxon>Hyphomonadaceae</taxon>
        <taxon>Candidatus Viadribacter</taxon>
    </lineage>
</organism>
<dbReference type="KEGG" id="cbot:ATE48_02920"/>
<proteinExistence type="predicted"/>
<name>A0A1B1AEG1_9PROT</name>
<dbReference type="STRING" id="1759059.ATE48_02920"/>
<sequence>MTHNDSLAAFLGPELFDRLDWGRLSQQQRDAILSVFRVGLGAGAQSGAVSMIDAVLARGKVLICEDGSQWQARERDDAEIIEDWGAGQLVAIHHHMVYKLDPYQAAEVELLRL</sequence>
<dbReference type="AlphaFoldDB" id="A0A1B1AEG1"/>
<gene>
    <name evidence="1" type="ORF">ATE48_02920</name>
</gene>
<accession>A0A1B1AEG1</accession>